<organism evidence="4">
    <name type="scientific">marine sediment metagenome</name>
    <dbReference type="NCBI Taxonomy" id="412755"/>
    <lineage>
        <taxon>unclassified sequences</taxon>
        <taxon>metagenomes</taxon>
        <taxon>ecological metagenomes</taxon>
    </lineage>
</organism>
<evidence type="ECO:0000313" key="4">
    <source>
        <dbReference type="EMBL" id="GAG12450.1"/>
    </source>
</evidence>
<evidence type="ECO:0000256" key="2">
    <source>
        <dbReference type="ARBA" id="ARBA00023002"/>
    </source>
</evidence>
<dbReference type="Gene3D" id="3.40.109.10">
    <property type="entry name" value="NADH Oxidase"/>
    <property type="match status" value="1"/>
</dbReference>
<dbReference type="InterPro" id="IPR000415">
    <property type="entry name" value="Nitroreductase-like"/>
</dbReference>
<proteinExistence type="inferred from homology"/>
<gene>
    <name evidence="4" type="ORF">S01H1_43192</name>
</gene>
<dbReference type="AlphaFoldDB" id="X0V2Z2"/>
<dbReference type="PANTHER" id="PTHR43673">
    <property type="entry name" value="NAD(P)H NITROREDUCTASE YDGI-RELATED"/>
    <property type="match status" value="1"/>
</dbReference>
<sequence>MDVDKAIKERHSVRNYSDKKVGLKDVVHIMDAGRLAPAAGNVHTIRFVLVEDKDMKRKIAKAALSQHFLEKAQYVIVVCSDVKRMRKAYGERGLIYARHQAGAAIENMLLKIVSLGMGSCWVGAFHEATVKKLLKIPQELIIEALIPVGYSAGRRVERKKHDLDKIV</sequence>
<evidence type="ECO:0000259" key="3">
    <source>
        <dbReference type="Pfam" id="PF00881"/>
    </source>
</evidence>
<accession>X0V2Z2</accession>
<protein>
    <recommendedName>
        <fullName evidence="3">Nitroreductase domain-containing protein</fullName>
    </recommendedName>
</protein>
<name>X0V2Z2_9ZZZZ</name>
<dbReference type="GO" id="GO:0016491">
    <property type="term" value="F:oxidoreductase activity"/>
    <property type="evidence" value="ECO:0007669"/>
    <property type="project" value="UniProtKB-KW"/>
</dbReference>
<evidence type="ECO:0000256" key="1">
    <source>
        <dbReference type="ARBA" id="ARBA00007118"/>
    </source>
</evidence>
<dbReference type="PANTHER" id="PTHR43673:SF10">
    <property type="entry name" value="NADH DEHYDROGENASE_NAD(P)H NITROREDUCTASE XCC3605-RELATED"/>
    <property type="match status" value="1"/>
</dbReference>
<reference evidence="4" key="1">
    <citation type="journal article" date="2014" name="Front. Microbiol.">
        <title>High frequency of phylogenetically diverse reductive dehalogenase-homologous genes in deep subseafloor sedimentary metagenomes.</title>
        <authorList>
            <person name="Kawai M."/>
            <person name="Futagami T."/>
            <person name="Toyoda A."/>
            <person name="Takaki Y."/>
            <person name="Nishi S."/>
            <person name="Hori S."/>
            <person name="Arai W."/>
            <person name="Tsubouchi T."/>
            <person name="Morono Y."/>
            <person name="Uchiyama I."/>
            <person name="Ito T."/>
            <person name="Fujiyama A."/>
            <person name="Inagaki F."/>
            <person name="Takami H."/>
        </authorList>
    </citation>
    <scope>NUCLEOTIDE SEQUENCE</scope>
    <source>
        <strain evidence="4">Expedition CK06-06</strain>
    </source>
</reference>
<dbReference type="Pfam" id="PF00881">
    <property type="entry name" value="Nitroreductase"/>
    <property type="match status" value="1"/>
</dbReference>
<comment type="similarity">
    <text evidence="1">Belongs to the nitroreductase family.</text>
</comment>
<feature type="domain" description="Nitroreductase" evidence="3">
    <location>
        <begin position="64"/>
        <end position="150"/>
    </location>
</feature>
<dbReference type="InterPro" id="IPR029479">
    <property type="entry name" value="Nitroreductase"/>
</dbReference>
<comment type="caution">
    <text evidence="4">The sequence shown here is derived from an EMBL/GenBank/DDBJ whole genome shotgun (WGS) entry which is preliminary data.</text>
</comment>
<keyword evidence="2" id="KW-0560">Oxidoreductase</keyword>
<feature type="non-terminal residue" evidence="4">
    <location>
        <position position="167"/>
    </location>
</feature>
<dbReference type="SUPFAM" id="SSF55469">
    <property type="entry name" value="FMN-dependent nitroreductase-like"/>
    <property type="match status" value="1"/>
</dbReference>
<dbReference type="EMBL" id="BARS01027499">
    <property type="protein sequence ID" value="GAG12450.1"/>
    <property type="molecule type" value="Genomic_DNA"/>
</dbReference>